<dbReference type="InterPro" id="IPR050769">
    <property type="entry name" value="NAT_camello-type"/>
</dbReference>
<dbReference type="Gene3D" id="3.40.630.30">
    <property type="match status" value="1"/>
</dbReference>
<dbReference type="RefSeq" id="WP_188937425.1">
    <property type="nucleotide sequence ID" value="NZ_BMJC01000006.1"/>
</dbReference>
<dbReference type="SUPFAM" id="SSF55729">
    <property type="entry name" value="Acyl-CoA N-acyltransferases (Nat)"/>
    <property type="match status" value="1"/>
</dbReference>
<name>A0A8J2UII1_9BACT</name>
<organism evidence="3 4">
    <name type="scientific">Puia dinghuensis</name>
    <dbReference type="NCBI Taxonomy" id="1792502"/>
    <lineage>
        <taxon>Bacteria</taxon>
        <taxon>Pseudomonadati</taxon>
        <taxon>Bacteroidota</taxon>
        <taxon>Chitinophagia</taxon>
        <taxon>Chitinophagales</taxon>
        <taxon>Chitinophagaceae</taxon>
        <taxon>Puia</taxon>
    </lineage>
</organism>
<reference evidence="3" key="2">
    <citation type="submission" date="2020-09" db="EMBL/GenBank/DDBJ databases">
        <authorList>
            <person name="Sun Q."/>
            <person name="Zhou Y."/>
        </authorList>
    </citation>
    <scope>NUCLEOTIDE SEQUENCE</scope>
    <source>
        <strain evidence="3">CGMCC 1.15448</strain>
    </source>
</reference>
<gene>
    <name evidence="3" type="ORF">GCM10011511_52730</name>
</gene>
<evidence type="ECO:0000256" key="1">
    <source>
        <dbReference type="ARBA" id="ARBA00022679"/>
    </source>
</evidence>
<dbReference type="InterPro" id="IPR016181">
    <property type="entry name" value="Acyl_CoA_acyltransferase"/>
</dbReference>
<dbReference type="CDD" id="cd04301">
    <property type="entry name" value="NAT_SF"/>
    <property type="match status" value="1"/>
</dbReference>
<dbReference type="PROSITE" id="PS51186">
    <property type="entry name" value="GNAT"/>
    <property type="match status" value="1"/>
</dbReference>
<dbReference type="Pfam" id="PF00583">
    <property type="entry name" value="Acetyltransf_1"/>
    <property type="match status" value="1"/>
</dbReference>
<dbReference type="GO" id="GO:0008080">
    <property type="term" value="F:N-acetyltransferase activity"/>
    <property type="evidence" value="ECO:0007669"/>
    <property type="project" value="InterPro"/>
</dbReference>
<evidence type="ECO:0000313" key="4">
    <source>
        <dbReference type="Proteomes" id="UP000607559"/>
    </source>
</evidence>
<dbReference type="PANTHER" id="PTHR13947:SF37">
    <property type="entry name" value="LD18367P"/>
    <property type="match status" value="1"/>
</dbReference>
<dbReference type="PANTHER" id="PTHR13947">
    <property type="entry name" value="GNAT FAMILY N-ACETYLTRANSFERASE"/>
    <property type="match status" value="1"/>
</dbReference>
<feature type="domain" description="N-acetyltransferase" evidence="2">
    <location>
        <begin position="5"/>
        <end position="174"/>
    </location>
</feature>
<proteinExistence type="predicted"/>
<protein>
    <submittedName>
        <fullName evidence="3">N-acetyltransferase</fullName>
    </submittedName>
</protein>
<sequence>MQPQLTILPLSNARRDEVAELILPIQQTEFHVPITLADQPDLADLEAAYFRPGGHFWGAFVDGELAGTIGLLVPVPAGDSRGVIHPPIGVIRKMFVKPPFRGKQWGVAQRLLETLVTYSRENGLEHLYLGTITSMKAAHRFYERNGFVRVEKTALPTIFPLMPVDDVFYHLEIRSYNSSLAQP</sequence>
<accession>A0A8J2UII1</accession>
<dbReference type="AlphaFoldDB" id="A0A8J2UII1"/>
<reference evidence="3" key="1">
    <citation type="journal article" date="2014" name="Int. J. Syst. Evol. Microbiol.">
        <title>Complete genome sequence of Corynebacterium casei LMG S-19264T (=DSM 44701T), isolated from a smear-ripened cheese.</title>
        <authorList>
            <consortium name="US DOE Joint Genome Institute (JGI-PGF)"/>
            <person name="Walter F."/>
            <person name="Albersmeier A."/>
            <person name="Kalinowski J."/>
            <person name="Ruckert C."/>
        </authorList>
    </citation>
    <scope>NUCLEOTIDE SEQUENCE</scope>
    <source>
        <strain evidence="3">CGMCC 1.15448</strain>
    </source>
</reference>
<evidence type="ECO:0000259" key="2">
    <source>
        <dbReference type="PROSITE" id="PS51186"/>
    </source>
</evidence>
<keyword evidence="4" id="KW-1185">Reference proteome</keyword>
<dbReference type="Proteomes" id="UP000607559">
    <property type="component" value="Unassembled WGS sequence"/>
</dbReference>
<dbReference type="InterPro" id="IPR000182">
    <property type="entry name" value="GNAT_dom"/>
</dbReference>
<dbReference type="EMBL" id="BMJC01000006">
    <property type="protein sequence ID" value="GGB22302.1"/>
    <property type="molecule type" value="Genomic_DNA"/>
</dbReference>
<keyword evidence="1" id="KW-0808">Transferase</keyword>
<comment type="caution">
    <text evidence="3">The sequence shown here is derived from an EMBL/GenBank/DDBJ whole genome shotgun (WGS) entry which is preliminary data.</text>
</comment>
<evidence type="ECO:0000313" key="3">
    <source>
        <dbReference type="EMBL" id="GGB22302.1"/>
    </source>
</evidence>